<organism evidence="1 2">
    <name type="scientific">Cichorium intybus</name>
    <name type="common">Chicory</name>
    <dbReference type="NCBI Taxonomy" id="13427"/>
    <lineage>
        <taxon>Eukaryota</taxon>
        <taxon>Viridiplantae</taxon>
        <taxon>Streptophyta</taxon>
        <taxon>Embryophyta</taxon>
        <taxon>Tracheophyta</taxon>
        <taxon>Spermatophyta</taxon>
        <taxon>Magnoliopsida</taxon>
        <taxon>eudicotyledons</taxon>
        <taxon>Gunneridae</taxon>
        <taxon>Pentapetalae</taxon>
        <taxon>asterids</taxon>
        <taxon>campanulids</taxon>
        <taxon>Asterales</taxon>
        <taxon>Asteraceae</taxon>
        <taxon>Cichorioideae</taxon>
        <taxon>Cichorieae</taxon>
        <taxon>Cichoriinae</taxon>
        <taxon>Cichorium</taxon>
    </lineage>
</organism>
<evidence type="ECO:0000313" key="1">
    <source>
        <dbReference type="EMBL" id="KAI3767743.1"/>
    </source>
</evidence>
<keyword evidence="2" id="KW-1185">Reference proteome</keyword>
<comment type="caution">
    <text evidence="1">The sequence shown here is derived from an EMBL/GenBank/DDBJ whole genome shotgun (WGS) entry which is preliminary data.</text>
</comment>
<reference evidence="2" key="1">
    <citation type="journal article" date="2022" name="Mol. Ecol. Resour.">
        <title>The genomes of chicory, endive, great burdock and yacon provide insights into Asteraceae palaeo-polyploidization history and plant inulin production.</title>
        <authorList>
            <person name="Fan W."/>
            <person name="Wang S."/>
            <person name="Wang H."/>
            <person name="Wang A."/>
            <person name="Jiang F."/>
            <person name="Liu H."/>
            <person name="Zhao H."/>
            <person name="Xu D."/>
            <person name="Zhang Y."/>
        </authorList>
    </citation>
    <scope>NUCLEOTIDE SEQUENCE [LARGE SCALE GENOMIC DNA]</scope>
    <source>
        <strain evidence="2">cv. Punajuju</strain>
    </source>
</reference>
<proteinExistence type="predicted"/>
<evidence type="ECO:0000313" key="2">
    <source>
        <dbReference type="Proteomes" id="UP001055811"/>
    </source>
</evidence>
<reference evidence="1 2" key="2">
    <citation type="journal article" date="2022" name="Mol. Ecol. Resour.">
        <title>The genomes of chicory, endive, great burdock and yacon provide insights into Asteraceae paleo-polyploidization history and plant inulin production.</title>
        <authorList>
            <person name="Fan W."/>
            <person name="Wang S."/>
            <person name="Wang H."/>
            <person name="Wang A."/>
            <person name="Jiang F."/>
            <person name="Liu H."/>
            <person name="Zhao H."/>
            <person name="Xu D."/>
            <person name="Zhang Y."/>
        </authorList>
    </citation>
    <scope>NUCLEOTIDE SEQUENCE [LARGE SCALE GENOMIC DNA]</scope>
    <source>
        <strain evidence="2">cv. Punajuju</strain>
        <tissue evidence="1">Leaves</tissue>
    </source>
</reference>
<dbReference type="EMBL" id="CM042011">
    <property type="protein sequence ID" value="KAI3767743.1"/>
    <property type="molecule type" value="Genomic_DNA"/>
</dbReference>
<dbReference type="Proteomes" id="UP001055811">
    <property type="component" value="Linkage Group LG03"/>
</dbReference>
<name>A0ACB9FA24_CICIN</name>
<protein>
    <submittedName>
        <fullName evidence="1">Uncharacterized protein</fullName>
    </submittedName>
</protein>
<gene>
    <name evidence="1" type="ORF">L2E82_18118</name>
</gene>
<sequence>MLLPLLLVNSFARIVTEPPNSHLEVVNRRSLYLGCFVSMPGLAILVPPPSIIEEYALIASRIKENKVVLLQNHLIFQLEELRAQLQVLEKEKTDHIN</sequence>
<accession>A0ACB9FA24</accession>